<protein>
    <submittedName>
        <fullName evidence="1">Uncharacterized protein</fullName>
    </submittedName>
</protein>
<dbReference type="Proteomes" id="UP000250123">
    <property type="component" value="Chromosome SHEWBE"/>
</dbReference>
<sequence length="87" mass="10058">MSICGDYRDIGGTSPWMDKGRIMQELLSRVKQGDNHAMMAFEREKWRSNWLFNKDVIARTESNYRPGIVAFAVIPDLFRDPALVCSF</sequence>
<reference evidence="2" key="1">
    <citation type="submission" date="2018-06" db="EMBL/GenBank/DDBJ databases">
        <authorList>
            <person name="Cea G.-C."/>
            <person name="William W."/>
        </authorList>
    </citation>
    <scope>NUCLEOTIDE SEQUENCE [LARGE SCALE GENOMIC DNA]</scope>
    <source>
        <strain evidence="2">DB21MT-2</strain>
    </source>
</reference>
<accession>A0A330M6W2</accession>
<evidence type="ECO:0000313" key="1">
    <source>
        <dbReference type="EMBL" id="SQH76720.1"/>
    </source>
</evidence>
<gene>
    <name evidence="1" type="ORF">SHEWBE_2757</name>
</gene>
<name>A0A330M6W2_9GAMM</name>
<dbReference type="EMBL" id="LS483452">
    <property type="protein sequence ID" value="SQH76720.1"/>
    <property type="molecule type" value="Genomic_DNA"/>
</dbReference>
<proteinExistence type="predicted"/>
<evidence type="ECO:0000313" key="2">
    <source>
        <dbReference type="Proteomes" id="UP000250123"/>
    </source>
</evidence>
<organism evidence="1 2">
    <name type="scientific">Shewanella benthica</name>
    <dbReference type="NCBI Taxonomy" id="43661"/>
    <lineage>
        <taxon>Bacteria</taxon>
        <taxon>Pseudomonadati</taxon>
        <taxon>Pseudomonadota</taxon>
        <taxon>Gammaproteobacteria</taxon>
        <taxon>Alteromonadales</taxon>
        <taxon>Shewanellaceae</taxon>
        <taxon>Shewanella</taxon>
    </lineage>
</organism>
<dbReference type="AlphaFoldDB" id="A0A330M6W2"/>
<dbReference type="KEGG" id="sbk:SHEWBE_2757"/>